<dbReference type="Pfam" id="PF04127">
    <property type="entry name" value="DFP"/>
    <property type="match status" value="2"/>
</dbReference>
<proteinExistence type="inferred from homology"/>
<dbReference type="InterPro" id="IPR035929">
    <property type="entry name" value="CoaB-like_sf"/>
</dbReference>
<comment type="caution">
    <text evidence="3">The sequence shown here is derived from an EMBL/GenBank/DDBJ whole genome shotgun (WGS) entry which is preliminary data.</text>
</comment>
<organism evidence="3 4">
    <name type="scientific">Dendrobium nobile</name>
    <name type="common">Orchid</name>
    <dbReference type="NCBI Taxonomy" id="94219"/>
    <lineage>
        <taxon>Eukaryota</taxon>
        <taxon>Viridiplantae</taxon>
        <taxon>Streptophyta</taxon>
        <taxon>Embryophyta</taxon>
        <taxon>Tracheophyta</taxon>
        <taxon>Spermatophyta</taxon>
        <taxon>Magnoliopsida</taxon>
        <taxon>Liliopsida</taxon>
        <taxon>Asparagales</taxon>
        <taxon>Orchidaceae</taxon>
        <taxon>Epidendroideae</taxon>
        <taxon>Malaxideae</taxon>
        <taxon>Dendrobiinae</taxon>
        <taxon>Dendrobium</taxon>
    </lineage>
</organism>
<dbReference type="GO" id="GO:0015937">
    <property type="term" value="P:coenzyme A biosynthetic process"/>
    <property type="evidence" value="ECO:0007669"/>
    <property type="project" value="UniProtKB-ARBA"/>
</dbReference>
<dbReference type="InterPro" id="IPR007085">
    <property type="entry name" value="DNA/pantothenate-metab_flavo_C"/>
</dbReference>
<dbReference type="EMBL" id="JAGYWB010000018">
    <property type="protein sequence ID" value="KAI0493099.1"/>
    <property type="molecule type" value="Genomic_DNA"/>
</dbReference>
<gene>
    <name evidence="3" type="ORF">KFK09_027375</name>
</gene>
<evidence type="ECO:0000313" key="4">
    <source>
        <dbReference type="Proteomes" id="UP000829196"/>
    </source>
</evidence>
<sequence length="287" mass="32121">MDATGGLEISQGESFIDVKSFFESAPPLKNSDSITQKVKEFIYQNSQFSGNGKSVGVVCVTSGGTTVPLEQRCVRYIDNFSSGHRGAASTEYFVKSGYAVIFVHRRGSCQPYCRYLPEDSFLEFFEVLNDSEIQVCHPHATVVKKAIKEYHSAVNGGFLLKLPFTTIFEYLQAKHKIQSAAGPLDMRLTQVPKMLRILRTDWAPSAFCVSFKLETDSEILLQKAESALRKYQMHVVVANELATYKREVIAVSLDGKISIRKQGEDADVEEQLIKLLVEKHNKYIGMG</sequence>
<evidence type="ECO:0000256" key="1">
    <source>
        <dbReference type="ARBA" id="ARBA00005703"/>
    </source>
</evidence>
<dbReference type="GO" id="GO:0003824">
    <property type="term" value="F:catalytic activity"/>
    <property type="evidence" value="ECO:0007669"/>
    <property type="project" value="UniProtKB-ARBA"/>
</dbReference>
<dbReference type="SMR" id="A0A8T3AAE2"/>
<dbReference type="AlphaFoldDB" id="A0A8T3AAE2"/>
<dbReference type="OrthoDB" id="70224at2759"/>
<name>A0A8T3AAE2_DENNO</name>
<accession>A0A8T3AAE2</accession>
<evidence type="ECO:0000313" key="3">
    <source>
        <dbReference type="EMBL" id="KAI0493099.1"/>
    </source>
</evidence>
<dbReference type="Gene3D" id="3.40.50.10300">
    <property type="entry name" value="CoaB-like"/>
    <property type="match status" value="2"/>
</dbReference>
<keyword evidence="4" id="KW-1185">Reference proteome</keyword>
<feature type="domain" description="DNA/pantothenate metabolism flavoprotein C-terminal" evidence="2">
    <location>
        <begin position="173"/>
        <end position="244"/>
    </location>
</feature>
<evidence type="ECO:0000259" key="2">
    <source>
        <dbReference type="Pfam" id="PF04127"/>
    </source>
</evidence>
<dbReference type="SUPFAM" id="SSF102645">
    <property type="entry name" value="CoaB-like"/>
    <property type="match status" value="1"/>
</dbReference>
<protein>
    <recommendedName>
        <fullName evidence="2">DNA/pantothenate metabolism flavoprotein C-terminal domain-containing protein</fullName>
    </recommendedName>
</protein>
<dbReference type="Proteomes" id="UP000829196">
    <property type="component" value="Unassembled WGS sequence"/>
</dbReference>
<comment type="similarity">
    <text evidence="1">Belongs to the PPC synthetase family.</text>
</comment>
<feature type="domain" description="DNA/pantothenate metabolism flavoprotein C-terminal" evidence="2">
    <location>
        <begin position="58"/>
        <end position="106"/>
    </location>
</feature>
<dbReference type="PANTHER" id="PTHR12290">
    <property type="entry name" value="CORNICHON-RELATED"/>
    <property type="match status" value="1"/>
</dbReference>
<reference evidence="3" key="1">
    <citation type="journal article" date="2022" name="Front. Genet.">
        <title>Chromosome-Scale Assembly of the Dendrobium nobile Genome Provides Insights Into the Molecular Mechanism of the Biosynthesis of the Medicinal Active Ingredient of Dendrobium.</title>
        <authorList>
            <person name="Xu Q."/>
            <person name="Niu S.-C."/>
            <person name="Li K.-L."/>
            <person name="Zheng P.-J."/>
            <person name="Zhang X.-J."/>
            <person name="Jia Y."/>
            <person name="Liu Y."/>
            <person name="Niu Y.-X."/>
            <person name="Yu L.-H."/>
            <person name="Chen D.-F."/>
            <person name="Zhang G.-Q."/>
        </authorList>
    </citation>
    <scope>NUCLEOTIDE SEQUENCE</scope>
    <source>
        <tissue evidence="3">Leaf</tissue>
    </source>
</reference>